<dbReference type="InterPro" id="IPR031826">
    <property type="entry name" value="IC97/Casc1_N"/>
</dbReference>
<dbReference type="Proteomes" id="UP000525416">
    <property type="component" value="Unassembled WGS sequence"/>
</dbReference>
<dbReference type="EMBL" id="VXBH01003047">
    <property type="protein sequence ID" value="NXN52749.1"/>
    <property type="molecule type" value="Genomic_DNA"/>
</dbReference>
<comment type="caution">
    <text evidence="5">The sequence shown here is derived from an EMBL/GenBank/DDBJ whole genome shotgun (WGS) entry which is preliminary data.</text>
</comment>
<accession>A0A7L1JTZ3</accession>
<keyword evidence="6" id="KW-1185">Reference proteome</keyword>
<evidence type="ECO:0000259" key="4">
    <source>
        <dbReference type="Pfam" id="PF15927"/>
    </source>
</evidence>
<evidence type="ECO:0000256" key="3">
    <source>
        <dbReference type="SAM" id="MobiDB-lite"/>
    </source>
</evidence>
<comment type="similarity">
    <text evidence="1">Belongs to the DNAI7 family.</text>
</comment>
<dbReference type="GO" id="GO:0005930">
    <property type="term" value="C:axoneme"/>
    <property type="evidence" value="ECO:0007669"/>
    <property type="project" value="TreeGrafter"/>
</dbReference>
<feature type="compositionally biased region" description="Low complexity" evidence="3">
    <location>
        <begin position="318"/>
        <end position="327"/>
    </location>
</feature>
<evidence type="ECO:0000313" key="5">
    <source>
        <dbReference type="EMBL" id="NXN52749.1"/>
    </source>
</evidence>
<protein>
    <recommendedName>
        <fullName evidence="2">Dynein axonemal intermediate chain 7</fullName>
    </recommendedName>
</protein>
<feature type="non-terminal residue" evidence="5">
    <location>
        <position position="1"/>
    </location>
</feature>
<dbReference type="OrthoDB" id="297923at2759"/>
<feature type="region of interest" description="Disordered" evidence="3">
    <location>
        <begin position="276"/>
        <end position="355"/>
    </location>
</feature>
<dbReference type="PRINTS" id="PR02043">
    <property type="entry name" value="CANCERSCCP1"/>
</dbReference>
<feature type="non-terminal residue" evidence="5">
    <location>
        <position position="711"/>
    </location>
</feature>
<dbReference type="PANTHER" id="PTHR20929">
    <property type="entry name" value="LUNG ADENOMA SUSCEPTIBILITY 1-RELATED"/>
    <property type="match status" value="1"/>
</dbReference>
<evidence type="ECO:0000256" key="1">
    <source>
        <dbReference type="ARBA" id="ARBA00024332"/>
    </source>
</evidence>
<dbReference type="GO" id="GO:0048487">
    <property type="term" value="F:beta-tubulin binding"/>
    <property type="evidence" value="ECO:0007669"/>
    <property type="project" value="TreeGrafter"/>
</dbReference>
<evidence type="ECO:0000256" key="2">
    <source>
        <dbReference type="ARBA" id="ARBA00024414"/>
    </source>
</evidence>
<proteinExistence type="inferred from homology"/>
<feature type="domain" description="IC97/Casc1 N-terminal" evidence="4">
    <location>
        <begin position="23"/>
        <end position="223"/>
    </location>
</feature>
<feature type="compositionally biased region" description="Basic and acidic residues" evidence="3">
    <location>
        <begin position="9"/>
        <end position="27"/>
    </location>
</feature>
<dbReference type="GO" id="GO:0008017">
    <property type="term" value="F:microtubule binding"/>
    <property type="evidence" value="ECO:0007669"/>
    <property type="project" value="TreeGrafter"/>
</dbReference>
<feature type="compositionally biased region" description="Basic and acidic residues" evidence="3">
    <location>
        <begin position="332"/>
        <end position="344"/>
    </location>
</feature>
<organism evidence="5 6">
    <name type="scientific">Rynchops niger</name>
    <name type="common">Black skimmer</name>
    <dbReference type="NCBI Taxonomy" id="227184"/>
    <lineage>
        <taxon>Eukaryota</taxon>
        <taxon>Metazoa</taxon>
        <taxon>Chordata</taxon>
        <taxon>Craniata</taxon>
        <taxon>Vertebrata</taxon>
        <taxon>Euteleostomi</taxon>
        <taxon>Archelosauria</taxon>
        <taxon>Archosauria</taxon>
        <taxon>Dinosauria</taxon>
        <taxon>Saurischia</taxon>
        <taxon>Theropoda</taxon>
        <taxon>Coelurosauria</taxon>
        <taxon>Aves</taxon>
        <taxon>Neognathae</taxon>
        <taxon>Neoaves</taxon>
        <taxon>Charadriiformes</taxon>
        <taxon>Laridae</taxon>
        <taxon>Rynchops</taxon>
    </lineage>
</organism>
<gene>
    <name evidence="5" type="primary">Casc1</name>
    <name evidence="5" type="ORF">RYNNIG_R03818</name>
</gene>
<name>A0A7L1JTZ3_RYNNI</name>
<dbReference type="Pfam" id="PF15927">
    <property type="entry name" value="Casc1_N"/>
    <property type="match status" value="1"/>
</dbReference>
<feature type="region of interest" description="Disordered" evidence="3">
    <location>
        <begin position="1"/>
        <end position="43"/>
    </location>
</feature>
<dbReference type="AlphaFoldDB" id="A0A7L1JTZ3"/>
<reference evidence="5 6" key="1">
    <citation type="submission" date="2019-09" db="EMBL/GenBank/DDBJ databases">
        <title>Bird 10,000 Genomes (B10K) Project - Family phase.</title>
        <authorList>
            <person name="Zhang G."/>
        </authorList>
    </citation>
    <scope>NUCLEOTIDE SEQUENCE [LARGE SCALE GENOMIC DNA]</scope>
    <source>
        <strain evidence="5">B10K-DU-002-16</strain>
        <tissue evidence="5">Muscle</tissue>
    </source>
</reference>
<evidence type="ECO:0000313" key="6">
    <source>
        <dbReference type="Proteomes" id="UP000525416"/>
    </source>
</evidence>
<dbReference type="InterPro" id="IPR023247">
    <property type="entry name" value="IC97/Dnai7-like"/>
</dbReference>
<sequence>KSSGKKKVSKAEQLRLQKEEEEKRLKEEEEAQLQAQQEEAARLEKERIEQEQMENLEAKDQERRESELAELHSLEQKFLSAQQWKTDYRANAKWERYLSCDGSPDPTVLQEINTFMSLWREDRNEDIQLVMEKGEQVLNLIEKLQFLLLDTPPNEITEKEIVQYQESILELQNLLHQKYNEATEHLLKVTNMYEDSETGNMQAVIKDKNVTFCIWANLKKKVRFKNHVFCDVEHGFDLPKSLAVSSVAVRILHTQYDHISPLRLQYQSGPKLEVLDSDELTQHSKDNVEEPEEEEKTDREEPSMPAEEEICSHERKSPSSFKENSSSVAGVHEAEEKTEKKSEIMDVPSQVQDPLMQEKTNEKEEALTDDNIVDLQQFVLVGGVYHIDALQLPPQVKQIKDWNMVELLDVGLEAYPYPPEEAEEAAHPPIHITLRLSDHVMYFEDPVIARWDPAGQQWRTDGISNVTYKKQEQSITFEMDAFYTIALLQDAHCNMLYRAWELRPTGVDEALLRVTTVFATVQIQIKGNQCMLSSVAVEEKHVLSHVTGKWTSPLDLRATLKKAGVNIFPGEYSYKYVSVNKKAPLAEIRAYQQMALVASAFAFAWSKWNLEAGQEKVVFKVSEHLKADSIEDKDWSLYMFNGQKAQKLKIAETSEAFSEELEEDTEFHSTLYHMLKDFASKEALDKVEGASFLFIDVVYQLLLATRVLTYS</sequence>
<dbReference type="PANTHER" id="PTHR20929:SF11">
    <property type="entry name" value="DYNEIN AXONEMAL INTERMEDIATE CHAIN 7"/>
    <property type="match status" value="1"/>
</dbReference>